<name>A0A0D0C4V8_9AGAR</name>
<protein>
    <submittedName>
        <fullName evidence="1">Uncharacterized protein</fullName>
    </submittedName>
</protein>
<proteinExistence type="predicted"/>
<reference evidence="1 2" key="1">
    <citation type="submission" date="2014-04" db="EMBL/GenBank/DDBJ databases">
        <title>Evolutionary Origins and Diversification of the Mycorrhizal Mutualists.</title>
        <authorList>
            <consortium name="DOE Joint Genome Institute"/>
            <consortium name="Mycorrhizal Genomics Consortium"/>
            <person name="Kohler A."/>
            <person name="Kuo A."/>
            <person name="Nagy L.G."/>
            <person name="Floudas D."/>
            <person name="Copeland A."/>
            <person name="Barry K.W."/>
            <person name="Cichocki N."/>
            <person name="Veneault-Fourrey C."/>
            <person name="LaButti K."/>
            <person name="Lindquist E.A."/>
            <person name="Lipzen A."/>
            <person name="Lundell T."/>
            <person name="Morin E."/>
            <person name="Murat C."/>
            <person name="Riley R."/>
            <person name="Ohm R."/>
            <person name="Sun H."/>
            <person name="Tunlid A."/>
            <person name="Henrissat B."/>
            <person name="Grigoriev I.V."/>
            <person name="Hibbett D.S."/>
            <person name="Martin F."/>
        </authorList>
    </citation>
    <scope>NUCLEOTIDE SEQUENCE [LARGE SCALE GENOMIC DNA]</scope>
    <source>
        <strain evidence="1 2">FD-317 M1</strain>
    </source>
</reference>
<dbReference type="Proteomes" id="UP000053593">
    <property type="component" value="Unassembled WGS sequence"/>
</dbReference>
<evidence type="ECO:0000313" key="1">
    <source>
        <dbReference type="EMBL" id="KIK57439.1"/>
    </source>
</evidence>
<organism evidence="1 2">
    <name type="scientific">Collybiopsis luxurians FD-317 M1</name>
    <dbReference type="NCBI Taxonomy" id="944289"/>
    <lineage>
        <taxon>Eukaryota</taxon>
        <taxon>Fungi</taxon>
        <taxon>Dikarya</taxon>
        <taxon>Basidiomycota</taxon>
        <taxon>Agaricomycotina</taxon>
        <taxon>Agaricomycetes</taxon>
        <taxon>Agaricomycetidae</taxon>
        <taxon>Agaricales</taxon>
        <taxon>Marasmiineae</taxon>
        <taxon>Omphalotaceae</taxon>
        <taxon>Collybiopsis</taxon>
        <taxon>Collybiopsis luxurians</taxon>
    </lineage>
</organism>
<dbReference type="EMBL" id="KN834791">
    <property type="protein sequence ID" value="KIK57439.1"/>
    <property type="molecule type" value="Genomic_DNA"/>
</dbReference>
<dbReference type="HOGENOM" id="CLU_1759017_0_0_1"/>
<evidence type="ECO:0000313" key="2">
    <source>
        <dbReference type="Proteomes" id="UP000053593"/>
    </source>
</evidence>
<gene>
    <name evidence="1" type="ORF">GYMLUDRAFT_759479</name>
</gene>
<sequence>MLCRDVFLLHYSSFAFLSTRIRRLLFFFTLVDILLRRCCASRAYSLTRYDFVCLVWLAMGMKSKFHSYLVVKQAFPKVDAIARSKRTIASLTLLGNLNFVMLVESVLFVEGFSEILDCTAGPSFCNGVTMTKLTRPIMETDLDTTARS</sequence>
<accession>A0A0D0C4V8</accession>
<keyword evidence="2" id="KW-1185">Reference proteome</keyword>
<dbReference type="AlphaFoldDB" id="A0A0D0C4V8"/>